<name>A0AAU8MHC8_9CAUD</name>
<accession>A0AAU8MHC8</accession>
<organism evidence="1">
    <name type="scientific">Geladintestivirus 5</name>
    <dbReference type="NCBI Taxonomy" id="3233137"/>
    <lineage>
        <taxon>Viruses</taxon>
        <taxon>Duplodnaviria</taxon>
        <taxon>Heunggongvirae</taxon>
        <taxon>Uroviricota</taxon>
        <taxon>Caudoviricetes</taxon>
        <taxon>Crassvirales</taxon>
    </lineage>
</organism>
<sequence>MFPKYVIILNNIIYYTNKIYMNSIKNWTKTCTCCNVSS</sequence>
<protein>
    <submittedName>
        <fullName evidence="1">Uncharacterized protein</fullName>
    </submittedName>
</protein>
<reference evidence="1" key="1">
    <citation type="submission" date="2024-06" db="EMBL/GenBank/DDBJ databases">
        <title>Intestivirid acquisition increases across infancy in a wild primate population.</title>
        <authorList>
            <person name="Schneider-Creas I.A."/>
            <person name="Moya I.L."/>
            <person name="Chiou K.L."/>
            <person name="Baniel A."/>
            <person name="Azanaw Haile A."/>
            <person name="Kebede F."/>
            <person name="Abebe B."/>
            <person name="Snyder-Mackler N."/>
            <person name="Varsani A."/>
        </authorList>
    </citation>
    <scope>NUCLEOTIDE SEQUENCE</scope>
    <source>
        <strain evidence="1">Int_RNL_2018_1252_VOL</strain>
    </source>
</reference>
<dbReference type="EMBL" id="PP965495">
    <property type="protein sequence ID" value="XCO00093.1"/>
    <property type="molecule type" value="Genomic_DNA"/>
</dbReference>
<proteinExistence type="predicted"/>
<evidence type="ECO:0000313" key="1">
    <source>
        <dbReference type="EMBL" id="XCO00093.1"/>
    </source>
</evidence>